<dbReference type="GO" id="GO:0031218">
    <property type="term" value="F:arabinogalactan endo-1,4-beta-galactosidase activity"/>
    <property type="evidence" value="ECO:0007669"/>
    <property type="project" value="UniProtKB-EC"/>
</dbReference>
<evidence type="ECO:0000256" key="2">
    <source>
        <dbReference type="ARBA" id="ARBA00010687"/>
    </source>
</evidence>
<dbReference type="Pfam" id="PF07745">
    <property type="entry name" value="Glyco_hydro_53"/>
    <property type="match status" value="1"/>
</dbReference>
<dbReference type="InterPro" id="IPR017853">
    <property type="entry name" value="GH"/>
</dbReference>
<dbReference type="InterPro" id="IPR011683">
    <property type="entry name" value="Glyco_hydro_53"/>
</dbReference>
<accession>A0A806KNN6</accession>
<dbReference type="GO" id="GO:0015926">
    <property type="term" value="F:glucosidase activity"/>
    <property type="evidence" value="ECO:0007669"/>
    <property type="project" value="InterPro"/>
</dbReference>
<dbReference type="AlphaFoldDB" id="A0A806KNN6"/>
<comment type="similarity">
    <text evidence="2 6">Belongs to the glycosyl hydrolase 53 family.</text>
</comment>
<dbReference type="SUPFAM" id="SSF51445">
    <property type="entry name" value="(Trans)glycosidases"/>
    <property type="match status" value="1"/>
</dbReference>
<keyword evidence="5 6" id="KW-0326">Glycosidase</keyword>
<dbReference type="EC" id="3.2.1.89" evidence="3 6"/>
<dbReference type="GO" id="GO:0045490">
    <property type="term" value="P:pectin catabolic process"/>
    <property type="evidence" value="ECO:0007669"/>
    <property type="project" value="TreeGrafter"/>
</dbReference>
<organism evidence="8">
    <name type="scientific">uncultured bacterium contig00052</name>
    <dbReference type="NCBI Taxonomy" id="1181536"/>
    <lineage>
        <taxon>Bacteria</taxon>
        <taxon>environmental samples</taxon>
    </lineage>
</organism>
<dbReference type="PANTHER" id="PTHR34983:SF1">
    <property type="entry name" value="ARABINOGALACTAN ENDO-BETA-1,4-GALACTANASE A"/>
    <property type="match status" value="1"/>
</dbReference>
<evidence type="ECO:0000256" key="1">
    <source>
        <dbReference type="ARBA" id="ARBA00001695"/>
    </source>
</evidence>
<evidence type="ECO:0000256" key="7">
    <source>
        <dbReference type="SAM" id="MobiDB-lite"/>
    </source>
</evidence>
<protein>
    <recommendedName>
        <fullName evidence="3 6">Arabinogalactan endo-beta-1,4-galactanase</fullName>
        <ecNumber evidence="3 6">3.2.1.89</ecNumber>
    </recommendedName>
</protein>
<keyword evidence="4 6" id="KW-0378">Hydrolase</keyword>
<dbReference type="PANTHER" id="PTHR34983">
    <property type="entry name" value="ARABINOGALACTAN ENDO-BETA-1,4-GALACTANASE A"/>
    <property type="match status" value="1"/>
</dbReference>
<proteinExistence type="inferred from homology"/>
<feature type="compositionally biased region" description="Low complexity" evidence="7">
    <location>
        <begin position="302"/>
        <end position="340"/>
    </location>
</feature>
<reference evidence="8" key="1">
    <citation type="submission" date="2012-03" db="EMBL/GenBank/DDBJ databases">
        <title>Functional metagenomics reveals considerable lignocellulase gene clusters in the gut microbiome of a wood-feeding higher termite.</title>
        <authorList>
            <person name="Liu N."/>
        </authorList>
    </citation>
    <scope>NUCLEOTIDE SEQUENCE</scope>
</reference>
<feature type="region of interest" description="Disordered" evidence="7">
    <location>
        <begin position="300"/>
        <end position="340"/>
    </location>
</feature>
<dbReference type="Gene3D" id="3.20.20.80">
    <property type="entry name" value="Glycosidases"/>
    <property type="match status" value="1"/>
</dbReference>
<evidence type="ECO:0000256" key="3">
    <source>
        <dbReference type="ARBA" id="ARBA00012556"/>
    </source>
</evidence>
<sequence>MLDILRNNGFNYIRLRLFVDPKATDPAVQNDASGWNPYPYSTAGYCGLDSTVKYAKRVKDKGFKLLLDFHYSDTWADPGKQYKPMSWRDLNFAQLTERVRSYTKESLEKFKENGVLPDMVQVGNEVVGGMMHPDGQGNTANFARLVNAGINGVKDADPNIKIMMHTISERNPNGWLTTLKNNLNGVEANAASKIDALGLSYYPRWHGDLDSLKRILTAVSNTHSIKIAVVEYADFHREVNDLVWELPSGKRLGTFVWEPQEFDGDNSKPLFDWRSGANSGRYSNDRLLLYPQMAKDYGLTGSSSSATPSSSSVAQSSSSIAPSSSSATILPSSSSEESTPILTTNHLPLTTYHSPTYYNLKGEPLDAAKPSTPGVYIEKNGKNARKIVVSLPP</sequence>
<evidence type="ECO:0000256" key="4">
    <source>
        <dbReference type="ARBA" id="ARBA00022801"/>
    </source>
</evidence>
<evidence type="ECO:0000313" key="8">
    <source>
        <dbReference type="EMBL" id="AGS52188.1"/>
    </source>
</evidence>
<dbReference type="EMBL" id="JQ844185">
    <property type="protein sequence ID" value="AGS52188.1"/>
    <property type="molecule type" value="Genomic_DNA"/>
</dbReference>
<evidence type="ECO:0000256" key="5">
    <source>
        <dbReference type="ARBA" id="ARBA00023295"/>
    </source>
</evidence>
<name>A0A806KNN6_9BACT</name>
<evidence type="ECO:0000256" key="6">
    <source>
        <dbReference type="RuleBase" id="RU361192"/>
    </source>
</evidence>
<comment type="catalytic activity">
    <reaction evidence="1 6">
        <text>The enzyme specifically hydrolyzes (1-&gt;4)-beta-D-galactosidic linkages in type I arabinogalactans.</text>
        <dbReference type="EC" id="3.2.1.89"/>
    </reaction>
</comment>